<keyword evidence="3" id="KW-1185">Reference proteome</keyword>
<evidence type="ECO:0000256" key="1">
    <source>
        <dbReference type="SAM" id="MobiDB-lite"/>
    </source>
</evidence>
<gene>
    <name evidence="2" type="ORF">Nepgr_004040</name>
</gene>
<evidence type="ECO:0000313" key="2">
    <source>
        <dbReference type="EMBL" id="GMH02201.1"/>
    </source>
</evidence>
<feature type="compositionally biased region" description="Basic and acidic residues" evidence="1">
    <location>
        <begin position="1"/>
        <end position="16"/>
    </location>
</feature>
<name>A0AAD3S0L2_NEPGR</name>
<organism evidence="2 3">
    <name type="scientific">Nepenthes gracilis</name>
    <name type="common">Slender pitcher plant</name>
    <dbReference type="NCBI Taxonomy" id="150966"/>
    <lineage>
        <taxon>Eukaryota</taxon>
        <taxon>Viridiplantae</taxon>
        <taxon>Streptophyta</taxon>
        <taxon>Embryophyta</taxon>
        <taxon>Tracheophyta</taxon>
        <taxon>Spermatophyta</taxon>
        <taxon>Magnoliopsida</taxon>
        <taxon>eudicotyledons</taxon>
        <taxon>Gunneridae</taxon>
        <taxon>Pentapetalae</taxon>
        <taxon>Caryophyllales</taxon>
        <taxon>Nepenthaceae</taxon>
        <taxon>Nepenthes</taxon>
    </lineage>
</organism>
<proteinExistence type="predicted"/>
<accession>A0AAD3S0L2</accession>
<protein>
    <submittedName>
        <fullName evidence="2">Uncharacterized protein</fullName>
    </submittedName>
</protein>
<sequence length="88" mass="9905">MMIMHDHFSAQERRDSTPSGSNSIIKGGFKPATAPSTQEQQHTQKGLKQMQGTPCKWSTTDRDFIRRTQQPKPIRNHSNTTGHLQCGV</sequence>
<evidence type="ECO:0000313" key="3">
    <source>
        <dbReference type="Proteomes" id="UP001279734"/>
    </source>
</evidence>
<comment type="caution">
    <text evidence="2">The sequence shown here is derived from an EMBL/GenBank/DDBJ whole genome shotgun (WGS) entry which is preliminary data.</text>
</comment>
<dbReference type="Proteomes" id="UP001279734">
    <property type="component" value="Unassembled WGS sequence"/>
</dbReference>
<reference evidence="2" key="1">
    <citation type="submission" date="2023-05" db="EMBL/GenBank/DDBJ databases">
        <title>Nepenthes gracilis genome sequencing.</title>
        <authorList>
            <person name="Fukushima K."/>
        </authorList>
    </citation>
    <scope>NUCLEOTIDE SEQUENCE</scope>
    <source>
        <strain evidence="2">SING2019-196</strain>
    </source>
</reference>
<dbReference type="EMBL" id="BSYO01000003">
    <property type="protein sequence ID" value="GMH02201.1"/>
    <property type="molecule type" value="Genomic_DNA"/>
</dbReference>
<feature type="region of interest" description="Disordered" evidence="1">
    <location>
        <begin position="1"/>
        <end position="56"/>
    </location>
</feature>
<dbReference type="AlphaFoldDB" id="A0AAD3S0L2"/>
<feature type="compositionally biased region" description="Polar residues" evidence="1">
    <location>
        <begin position="34"/>
        <end position="56"/>
    </location>
</feature>